<dbReference type="PANTHER" id="PTHR48465:SF1">
    <property type="entry name" value="PROTEIN SSUH2 HOMOLOG"/>
    <property type="match status" value="1"/>
</dbReference>
<keyword evidence="3" id="KW-1185">Reference proteome</keyword>
<dbReference type="PANTHER" id="PTHR48465">
    <property type="entry name" value="PROTEIN SSUH2 HOMOLOG"/>
    <property type="match status" value="1"/>
</dbReference>
<organism evidence="2 3">
    <name type="scientific">Blomia tropicalis</name>
    <name type="common">Mite</name>
    <dbReference type="NCBI Taxonomy" id="40697"/>
    <lineage>
        <taxon>Eukaryota</taxon>
        <taxon>Metazoa</taxon>
        <taxon>Ecdysozoa</taxon>
        <taxon>Arthropoda</taxon>
        <taxon>Chelicerata</taxon>
        <taxon>Arachnida</taxon>
        <taxon>Acari</taxon>
        <taxon>Acariformes</taxon>
        <taxon>Sarcoptiformes</taxon>
        <taxon>Astigmata</taxon>
        <taxon>Glycyphagoidea</taxon>
        <taxon>Echimyopodidae</taxon>
        <taxon>Blomia</taxon>
    </lineage>
</organism>
<dbReference type="Proteomes" id="UP001142055">
    <property type="component" value="Chromosome 1"/>
</dbReference>
<gene>
    <name evidence="2" type="ORF">RDWZM_001754</name>
</gene>
<dbReference type="EMBL" id="JAPWDV010000001">
    <property type="protein sequence ID" value="KAJ6223209.1"/>
    <property type="molecule type" value="Genomic_DNA"/>
</dbReference>
<accession>A0A9Q0RQV6</accession>
<protein>
    <recommendedName>
        <fullName evidence="4">Protein SSUH2 homolog</fullName>
    </recommendedName>
</protein>
<sequence>MSKYRRQSIYLQRKSLSRANSSIDPYIDESDHSINGMSNSTLALTNQPIPPPPNLESMKVIKGFEFVTFQPIEICPIPLGSKEHNQPLIENDDDDDDNERTRKYNRNNSITKHSSTMVKSFDLERMPDNISPNEITEEQARNALYKYVNDKFCYGTKAATNMTIRDMIHSYVFQYSLESFCEKRQLCWTYEPYADACISLSDNCCSGSVPNNAWNIEVNEIKHLEWYMERTKNNLNRTIPIVEISPSSPVRRSSSFRQHITTIPEIIIDRKYSQPTITTRYDMSQSFSSSFQPLKSSSSADDLFQNRVINVVVPGTVSIHSCHNCGGVGRKRCATCAGSGTKSCQTCIGHGYYSGSYHKSAFTKSLESGDYCWRCHGRGRLRCYNCNGDGMIICAACIGSGQIKCYIKMIVTLTNHQDTVLIRDHHSMDVPIETLNMADGELVFDEEGHNHVNNYIDESITRESQRLIKIHEDSYLRNTRLILQRHRIKVIPIVKVIAFWQRKQFHFHVFGSSTHRCYTADYPQNFTCSCCCIL</sequence>
<proteinExistence type="predicted"/>
<name>A0A9Q0RQV6_BLOTA</name>
<evidence type="ECO:0000313" key="2">
    <source>
        <dbReference type="EMBL" id="KAJ6223209.1"/>
    </source>
</evidence>
<comment type="caution">
    <text evidence="2">The sequence shown here is derived from an EMBL/GenBank/DDBJ whole genome shotgun (WGS) entry which is preliminary data.</text>
</comment>
<dbReference type="OMA" id="EWYMERT"/>
<dbReference type="AlphaFoldDB" id="A0A9Q0RQV6"/>
<evidence type="ECO:0000256" key="1">
    <source>
        <dbReference type="SAM" id="MobiDB-lite"/>
    </source>
</evidence>
<dbReference type="InterPro" id="IPR052789">
    <property type="entry name" value="SSUH2_homolog"/>
</dbReference>
<evidence type="ECO:0008006" key="4">
    <source>
        <dbReference type="Google" id="ProtNLM"/>
    </source>
</evidence>
<reference evidence="2" key="1">
    <citation type="submission" date="2022-12" db="EMBL/GenBank/DDBJ databases">
        <title>Genome assemblies of Blomia tropicalis.</title>
        <authorList>
            <person name="Cui Y."/>
        </authorList>
    </citation>
    <scope>NUCLEOTIDE SEQUENCE</scope>
    <source>
        <tissue evidence="2">Adult mites</tissue>
    </source>
</reference>
<feature type="region of interest" description="Disordered" evidence="1">
    <location>
        <begin position="78"/>
        <end position="107"/>
    </location>
</feature>
<evidence type="ECO:0000313" key="3">
    <source>
        <dbReference type="Proteomes" id="UP001142055"/>
    </source>
</evidence>